<sequence>MSRSHPPAHSTGPRPTGPQPTGPHPEPISRGPAPRGAMSQGPTSQGPTSPPPGPAAPPAGPRRRRSGAALLSGFALLAPALAAGALGGAAPARADSPTVSVNTMRTAWDANEPGLAPAQVSGSDFGRRWSTAVDGAVYAQPLVAGSTVVVATATNHVYGVNAADGKILWQRALGTPVASSTACLSPGTGIISTPVYDKATKTVYLVSKSGEGGAHFSVHALDATTGASRSGWPVTVAGSPVNSPGVPFNPNTSAQRAGLLLLNGAVYFGFASDCGVGTYVGTVAGVNTSTRKLTLWSTESGSASQNAGVWMSGGGLVSDGSGRIFIATGNGAGEGSSPLKGPGDKPGGHFAESVVRLGVNSDGSLAPRDFFSPTNNREMDHGDVDLGSGGPVALPSGFGNAAHPHLMVQVGKDGRIFLLDRDKLGGMGQGPNGTDGVVGTTGPFKGIWGHAGVWGGDGGYVYLVENYGSLRALKYSVNSAGNPQLTSAATSPEGFGYASGSPVVTSNGTAAGSALVWSIYSGTGPGGQNGELRVYDALPVNGSLKLRRSFALGTVTRFSVPATDGGRVFVGTKDGHLVAFGRST</sequence>
<feature type="compositionally biased region" description="Pro residues" evidence="1">
    <location>
        <begin position="15"/>
        <end position="26"/>
    </location>
</feature>
<dbReference type="InterPro" id="IPR011047">
    <property type="entry name" value="Quinoprotein_ADH-like_sf"/>
</dbReference>
<feature type="compositionally biased region" description="Pro residues" evidence="1">
    <location>
        <begin position="48"/>
        <end position="60"/>
    </location>
</feature>
<feature type="domain" description="Pyrrolo-quinoline quinone repeat" evidence="2">
    <location>
        <begin position="128"/>
        <end position="268"/>
    </location>
</feature>
<evidence type="ECO:0000256" key="1">
    <source>
        <dbReference type="SAM" id="MobiDB-lite"/>
    </source>
</evidence>
<feature type="region of interest" description="Disordered" evidence="1">
    <location>
        <begin position="1"/>
        <end position="65"/>
    </location>
</feature>
<accession>A0ABZ1TT89</accession>
<dbReference type="InterPro" id="IPR018391">
    <property type="entry name" value="PQQ_b-propeller_rpt"/>
</dbReference>
<keyword evidence="4" id="KW-1185">Reference proteome</keyword>
<evidence type="ECO:0000313" key="3">
    <source>
        <dbReference type="EMBL" id="WUQ82151.1"/>
    </source>
</evidence>
<protein>
    <submittedName>
        <fullName evidence="3">PQQ-like beta-propeller repeat protein</fullName>
    </submittedName>
</protein>
<dbReference type="SMART" id="SM00564">
    <property type="entry name" value="PQQ"/>
    <property type="match status" value="1"/>
</dbReference>
<organism evidence="3 4">
    <name type="scientific">Kitasatospora purpeofusca</name>
    <dbReference type="NCBI Taxonomy" id="67352"/>
    <lineage>
        <taxon>Bacteria</taxon>
        <taxon>Bacillati</taxon>
        <taxon>Actinomycetota</taxon>
        <taxon>Actinomycetes</taxon>
        <taxon>Kitasatosporales</taxon>
        <taxon>Streptomycetaceae</taxon>
        <taxon>Kitasatospora</taxon>
    </lineage>
</organism>
<dbReference type="EMBL" id="CP108110">
    <property type="protein sequence ID" value="WUQ82151.1"/>
    <property type="molecule type" value="Genomic_DNA"/>
</dbReference>
<dbReference type="RefSeq" id="WP_328953219.1">
    <property type="nucleotide sequence ID" value="NZ_CP108110.1"/>
</dbReference>
<proteinExistence type="predicted"/>
<dbReference type="Gene3D" id="2.130.10.10">
    <property type="entry name" value="YVTN repeat-like/Quinoprotein amine dehydrogenase"/>
    <property type="match status" value="1"/>
</dbReference>
<name>A0ABZ1TT89_9ACTN</name>
<dbReference type="SUPFAM" id="SSF50998">
    <property type="entry name" value="Quinoprotein alcohol dehydrogenase-like"/>
    <property type="match status" value="1"/>
</dbReference>
<dbReference type="Pfam" id="PF13360">
    <property type="entry name" value="PQQ_2"/>
    <property type="match status" value="1"/>
</dbReference>
<reference evidence="3" key="1">
    <citation type="submission" date="2022-10" db="EMBL/GenBank/DDBJ databases">
        <title>The complete genomes of actinobacterial strains from the NBC collection.</title>
        <authorList>
            <person name="Joergensen T.S."/>
            <person name="Alvarez Arevalo M."/>
            <person name="Sterndorff E.B."/>
            <person name="Faurdal D."/>
            <person name="Vuksanovic O."/>
            <person name="Mourched A.-S."/>
            <person name="Charusanti P."/>
            <person name="Shaw S."/>
            <person name="Blin K."/>
            <person name="Weber T."/>
        </authorList>
    </citation>
    <scope>NUCLEOTIDE SEQUENCE</scope>
    <source>
        <strain evidence="3">NBC_00222</strain>
    </source>
</reference>
<gene>
    <name evidence="3" type="ORF">OHA16_03630</name>
</gene>
<evidence type="ECO:0000259" key="2">
    <source>
        <dbReference type="Pfam" id="PF13360"/>
    </source>
</evidence>
<dbReference type="InterPro" id="IPR002372">
    <property type="entry name" value="PQQ_rpt_dom"/>
</dbReference>
<evidence type="ECO:0000313" key="4">
    <source>
        <dbReference type="Proteomes" id="UP001432222"/>
    </source>
</evidence>
<dbReference type="Proteomes" id="UP001432222">
    <property type="component" value="Chromosome"/>
</dbReference>
<dbReference type="InterPro" id="IPR015943">
    <property type="entry name" value="WD40/YVTN_repeat-like_dom_sf"/>
</dbReference>